<evidence type="ECO:0000313" key="2">
    <source>
        <dbReference type="Proteomes" id="UP000063991"/>
    </source>
</evidence>
<accession>A0A126PUT5</accession>
<organism evidence="1 2">
    <name type="scientific">Alteromonas macleodii</name>
    <name type="common">Pseudoalteromonas macleodii</name>
    <dbReference type="NCBI Taxonomy" id="28108"/>
    <lineage>
        <taxon>Bacteria</taxon>
        <taxon>Pseudomonadati</taxon>
        <taxon>Pseudomonadota</taxon>
        <taxon>Gammaproteobacteria</taxon>
        <taxon>Alteromonadales</taxon>
        <taxon>Alteromonadaceae</taxon>
        <taxon>Alteromonas/Salinimonas group</taxon>
        <taxon>Alteromonas</taxon>
    </lineage>
</organism>
<dbReference type="SUPFAM" id="SSF53850">
    <property type="entry name" value="Periplasmic binding protein-like II"/>
    <property type="match status" value="1"/>
</dbReference>
<sequence>MMRCIGLFIGCLFSLNIYAEKYVIGAQNLAYFPHYDFASSTDKGVAWSILEAFSEASGHEFVYLSLPIRRLQLELVKGNVDFVYPDNRGWYNSITTSNDKYFSLPLTSAVTGTIVKRQNAGKGIEKIKNLAMPLGFTPVNWQERIDTQRTQITWVTDIQQGLALLYQERVDGLDLEYFVSQRSAPLSYEQDAFTLDLTLPHNEIPFSLSTLYHQDIISELNKFISSNPELIDSIKTKYGITPFEQLSQKLLIEQGLKIEEVWK</sequence>
<proteinExistence type="predicted"/>
<dbReference type="Proteomes" id="UP000063991">
    <property type="component" value="Chromosome"/>
</dbReference>
<evidence type="ECO:0000313" key="1">
    <source>
        <dbReference type="EMBL" id="AMJ96732.1"/>
    </source>
</evidence>
<gene>
    <name evidence="1" type="ORF">AVL55_00195</name>
</gene>
<reference evidence="1 2" key="1">
    <citation type="submission" date="2015-12" db="EMBL/GenBank/DDBJ databases">
        <authorList>
            <person name="Shamseldin A."/>
            <person name="Moawad H."/>
            <person name="Abd El-Rahim W.M."/>
            <person name="Sadowsky M.J."/>
        </authorList>
    </citation>
    <scope>NUCLEOTIDE SEQUENCE [LARGE SCALE GENOMIC DNA]</scope>
    <source>
        <strain evidence="1 2">D7</strain>
    </source>
</reference>
<dbReference type="OrthoDB" id="5416480at2"/>
<name>A0A126PUT5_ALTMA</name>
<dbReference type="EMBL" id="CP014323">
    <property type="protein sequence ID" value="AMJ96732.1"/>
    <property type="molecule type" value="Genomic_DNA"/>
</dbReference>
<dbReference type="RefSeq" id="WP_049587510.1">
    <property type="nucleotide sequence ID" value="NZ_JAHAVW010000019.1"/>
</dbReference>
<protein>
    <recommendedName>
        <fullName evidence="3">Solute-binding protein family 3/N-terminal domain-containing protein</fullName>
    </recommendedName>
</protein>
<dbReference type="AlphaFoldDB" id="A0A126PUT5"/>
<evidence type="ECO:0008006" key="3">
    <source>
        <dbReference type="Google" id="ProtNLM"/>
    </source>
</evidence>